<gene>
    <name evidence="2" type="ORF">JCGZ_05151</name>
</gene>
<dbReference type="EMBL" id="KK914350">
    <property type="protein sequence ID" value="KDP39470.1"/>
    <property type="molecule type" value="Genomic_DNA"/>
</dbReference>
<accession>A0A067L4P2</accession>
<feature type="compositionally biased region" description="Polar residues" evidence="1">
    <location>
        <begin position="65"/>
        <end position="78"/>
    </location>
</feature>
<organism evidence="2 3">
    <name type="scientific">Jatropha curcas</name>
    <name type="common">Barbados nut</name>
    <dbReference type="NCBI Taxonomy" id="180498"/>
    <lineage>
        <taxon>Eukaryota</taxon>
        <taxon>Viridiplantae</taxon>
        <taxon>Streptophyta</taxon>
        <taxon>Embryophyta</taxon>
        <taxon>Tracheophyta</taxon>
        <taxon>Spermatophyta</taxon>
        <taxon>Magnoliopsida</taxon>
        <taxon>eudicotyledons</taxon>
        <taxon>Gunneridae</taxon>
        <taxon>Pentapetalae</taxon>
        <taxon>rosids</taxon>
        <taxon>fabids</taxon>
        <taxon>Malpighiales</taxon>
        <taxon>Euphorbiaceae</taxon>
        <taxon>Crotonoideae</taxon>
        <taxon>Jatropheae</taxon>
        <taxon>Jatropha</taxon>
    </lineage>
</organism>
<reference evidence="2 3" key="1">
    <citation type="journal article" date="2014" name="PLoS ONE">
        <title>Global Analysis of Gene Expression Profiles in Physic Nut (Jatropha curcas L.) Seedlings Exposed to Salt Stress.</title>
        <authorList>
            <person name="Zhang L."/>
            <person name="Zhang C."/>
            <person name="Wu P."/>
            <person name="Chen Y."/>
            <person name="Li M."/>
            <person name="Jiang H."/>
            <person name="Wu G."/>
        </authorList>
    </citation>
    <scope>NUCLEOTIDE SEQUENCE [LARGE SCALE GENOMIC DNA]</scope>
    <source>
        <strain evidence="3">cv. GZQX0401</strain>
        <tissue evidence="2">Young leaves</tissue>
    </source>
</reference>
<dbReference type="AlphaFoldDB" id="A0A067L4P2"/>
<evidence type="ECO:0000313" key="2">
    <source>
        <dbReference type="EMBL" id="KDP39470.1"/>
    </source>
</evidence>
<feature type="region of interest" description="Disordered" evidence="1">
    <location>
        <begin position="1"/>
        <end position="24"/>
    </location>
</feature>
<sequence length="92" mass="10090">MRSRKEFAGSQDSNEGPTVEEEDNILKDIIIEEIDSFDLDEANVPEDVIIEEIDDSDLEMDNLVGDSQNLTSSPSMTLSHHAVSKANGGDSH</sequence>
<name>A0A067L4P2_JATCU</name>
<evidence type="ECO:0000313" key="3">
    <source>
        <dbReference type="Proteomes" id="UP000027138"/>
    </source>
</evidence>
<dbReference type="Proteomes" id="UP000027138">
    <property type="component" value="Unassembled WGS sequence"/>
</dbReference>
<evidence type="ECO:0000256" key="1">
    <source>
        <dbReference type="SAM" id="MobiDB-lite"/>
    </source>
</evidence>
<proteinExistence type="predicted"/>
<keyword evidence="3" id="KW-1185">Reference proteome</keyword>
<protein>
    <submittedName>
        <fullName evidence="2">Uncharacterized protein</fullName>
    </submittedName>
</protein>
<feature type="region of interest" description="Disordered" evidence="1">
    <location>
        <begin position="62"/>
        <end position="92"/>
    </location>
</feature>